<proteinExistence type="inferred from homology"/>
<dbReference type="EMBL" id="SLXU01000001">
    <property type="protein sequence ID" value="TCP63003.1"/>
    <property type="molecule type" value="Genomic_DNA"/>
</dbReference>
<comment type="caution">
    <text evidence="6">The sequence shown here is derived from an EMBL/GenBank/DDBJ whole genome shotgun (WGS) entry which is preliminary data.</text>
</comment>
<evidence type="ECO:0000256" key="2">
    <source>
        <dbReference type="ARBA" id="ARBA00023015"/>
    </source>
</evidence>
<dbReference type="PANTHER" id="PTHR30126:SF94">
    <property type="entry name" value="LYSR FAMILY TRANSCRIPTIONAL REGULATOR"/>
    <property type="match status" value="1"/>
</dbReference>
<evidence type="ECO:0000256" key="4">
    <source>
        <dbReference type="ARBA" id="ARBA00023163"/>
    </source>
</evidence>
<dbReference type="GO" id="GO:0000976">
    <property type="term" value="F:transcription cis-regulatory region binding"/>
    <property type="evidence" value="ECO:0007669"/>
    <property type="project" value="TreeGrafter"/>
</dbReference>
<dbReference type="PANTHER" id="PTHR30126">
    <property type="entry name" value="HTH-TYPE TRANSCRIPTIONAL REGULATOR"/>
    <property type="match status" value="1"/>
</dbReference>
<name>A0A4R2RIZ1_9RHOB</name>
<comment type="similarity">
    <text evidence="1">Belongs to the LysR transcriptional regulatory family.</text>
</comment>
<gene>
    <name evidence="6" type="ORF">EV663_101266</name>
</gene>
<organism evidence="6 7">
    <name type="scientific">Rhodovulum bhavnagarense</name>
    <dbReference type="NCBI Taxonomy" id="992286"/>
    <lineage>
        <taxon>Bacteria</taxon>
        <taxon>Pseudomonadati</taxon>
        <taxon>Pseudomonadota</taxon>
        <taxon>Alphaproteobacteria</taxon>
        <taxon>Rhodobacterales</taxon>
        <taxon>Paracoccaceae</taxon>
        <taxon>Rhodovulum</taxon>
    </lineage>
</organism>
<evidence type="ECO:0000256" key="3">
    <source>
        <dbReference type="ARBA" id="ARBA00023125"/>
    </source>
</evidence>
<reference evidence="6 7" key="1">
    <citation type="submission" date="2019-03" db="EMBL/GenBank/DDBJ databases">
        <title>Genomic Encyclopedia of Type Strains, Phase IV (KMG-IV): sequencing the most valuable type-strain genomes for metagenomic binning, comparative biology and taxonomic classification.</title>
        <authorList>
            <person name="Goeker M."/>
        </authorList>
    </citation>
    <scope>NUCLEOTIDE SEQUENCE [LARGE SCALE GENOMIC DNA]</scope>
    <source>
        <strain evidence="6 7">DSM 24766</strain>
    </source>
</reference>
<dbReference type="InterPro" id="IPR005119">
    <property type="entry name" value="LysR_subst-bd"/>
</dbReference>
<evidence type="ECO:0000259" key="5">
    <source>
        <dbReference type="Pfam" id="PF03466"/>
    </source>
</evidence>
<accession>A0A4R2RIZ1</accession>
<keyword evidence="7" id="KW-1185">Reference proteome</keyword>
<dbReference type="RefSeq" id="WP_132949956.1">
    <property type="nucleotide sequence ID" value="NZ_SLXU01000001.1"/>
</dbReference>
<evidence type="ECO:0000313" key="6">
    <source>
        <dbReference type="EMBL" id="TCP63003.1"/>
    </source>
</evidence>
<evidence type="ECO:0000313" key="7">
    <source>
        <dbReference type="Proteomes" id="UP000295050"/>
    </source>
</evidence>
<dbReference type="OrthoDB" id="9803030at2"/>
<dbReference type="SUPFAM" id="SSF53850">
    <property type="entry name" value="Periplasmic binding protein-like II"/>
    <property type="match status" value="1"/>
</dbReference>
<sequence length="227" mass="24435">MLRVLCADLERELVAARDLAIVTLRICHSTYQLAIPVIGRFMQAQPGTEIEARAKASADVLSGIEAGRLDIGFITAREVPDGMQGMKLVKTPVVLVARPDHPLAIKGHADWSEIAQFSLIQREKGSGTRQIFERAANLAQIEPDTVLALGPWRSIVTMVRAGIGLGVAFAAELSATDELVPVRIADGRLIARHFVVCQKHMAHVAVVEAFLAKTCVQGNGSATTARI</sequence>
<dbReference type="Pfam" id="PF03466">
    <property type="entry name" value="LysR_substrate"/>
    <property type="match status" value="1"/>
</dbReference>
<evidence type="ECO:0000256" key="1">
    <source>
        <dbReference type="ARBA" id="ARBA00009437"/>
    </source>
</evidence>
<keyword evidence="2" id="KW-0805">Transcription regulation</keyword>
<keyword evidence="3 6" id="KW-0238">DNA-binding</keyword>
<feature type="domain" description="LysR substrate-binding" evidence="5">
    <location>
        <begin position="27"/>
        <end position="211"/>
    </location>
</feature>
<dbReference type="AlphaFoldDB" id="A0A4R2RIZ1"/>
<keyword evidence="4" id="KW-0804">Transcription</keyword>
<protein>
    <submittedName>
        <fullName evidence="6">DNA-binding transcriptional LysR family regulator</fullName>
    </submittedName>
</protein>
<dbReference type="Gene3D" id="3.40.190.290">
    <property type="match status" value="1"/>
</dbReference>
<dbReference type="Proteomes" id="UP000295050">
    <property type="component" value="Unassembled WGS sequence"/>
</dbReference>
<dbReference type="GO" id="GO:0006355">
    <property type="term" value="P:regulation of DNA-templated transcription"/>
    <property type="evidence" value="ECO:0007669"/>
    <property type="project" value="TreeGrafter"/>
</dbReference>